<dbReference type="KEGG" id="enn:FRE64_00715"/>
<keyword evidence="1" id="KW-0472">Membrane</keyword>
<evidence type="ECO:0000256" key="1">
    <source>
        <dbReference type="SAM" id="Phobius"/>
    </source>
</evidence>
<dbReference type="RefSeq" id="WP_146294202.1">
    <property type="nucleotide sequence ID" value="NZ_CP042326.1"/>
</dbReference>
<evidence type="ECO:0000313" key="3">
    <source>
        <dbReference type="Proteomes" id="UP000318453"/>
    </source>
</evidence>
<dbReference type="EMBL" id="CP042326">
    <property type="protein sequence ID" value="QDZ38591.1"/>
    <property type="molecule type" value="Genomic_DNA"/>
</dbReference>
<keyword evidence="3" id="KW-1185">Reference proteome</keyword>
<keyword evidence="1" id="KW-1133">Transmembrane helix</keyword>
<dbReference type="Proteomes" id="UP000318453">
    <property type="component" value="Chromosome"/>
</dbReference>
<keyword evidence="1" id="KW-0812">Transmembrane</keyword>
<accession>A0A5B8NJB6</accession>
<dbReference type="OrthoDB" id="515274at2"/>
<gene>
    <name evidence="2" type="ORF">FRE64_00715</name>
</gene>
<evidence type="ECO:0000313" key="2">
    <source>
        <dbReference type="EMBL" id="QDZ38591.1"/>
    </source>
</evidence>
<organism evidence="2 3">
    <name type="scientific">Euhalothece natronophila Z-M001</name>
    <dbReference type="NCBI Taxonomy" id="522448"/>
    <lineage>
        <taxon>Bacteria</taxon>
        <taxon>Bacillati</taxon>
        <taxon>Cyanobacteriota</taxon>
        <taxon>Cyanophyceae</taxon>
        <taxon>Oscillatoriophycideae</taxon>
        <taxon>Chroococcales</taxon>
        <taxon>Halothecacae</taxon>
        <taxon>Halothece cluster</taxon>
        <taxon>Euhalothece</taxon>
    </lineage>
</organism>
<reference evidence="2" key="1">
    <citation type="submission" date="2019-08" db="EMBL/GenBank/DDBJ databases">
        <title>Carotenoids and Carotenoid Binding Proteins in the Halophilic Cyanobacterium Euhalothece sp. ZM00.</title>
        <authorList>
            <person name="Cho S.M."/>
            <person name="Song J.Y."/>
            <person name="Park Y.-I."/>
        </authorList>
    </citation>
    <scope>NUCLEOTIDE SEQUENCE [LARGE SCALE GENOMIC DNA]</scope>
    <source>
        <strain evidence="2">Z-M001</strain>
    </source>
</reference>
<feature type="transmembrane region" description="Helical" evidence="1">
    <location>
        <begin position="63"/>
        <end position="85"/>
    </location>
</feature>
<proteinExistence type="predicted"/>
<name>A0A5B8NJB6_9CHRO</name>
<sequence>MTFNRQRLRQLHRWFAPIMVLPLMLTLFTGALYQVAILTGEVQDFLWLLELHTGKFGALDLQFIYPFLNAFGVLILAVTGITMWWQLRSRNRR</sequence>
<dbReference type="AlphaFoldDB" id="A0A5B8NJB6"/>
<protein>
    <submittedName>
        <fullName evidence="2">PepSY domain-containing protein</fullName>
    </submittedName>
</protein>
<feature type="transmembrane region" description="Helical" evidence="1">
    <location>
        <begin position="14"/>
        <end position="37"/>
    </location>
</feature>